<dbReference type="GO" id="GO:0032259">
    <property type="term" value="P:methylation"/>
    <property type="evidence" value="ECO:0007669"/>
    <property type="project" value="UniProtKB-KW"/>
</dbReference>
<name>A0A5N0TIR8_9MICO</name>
<protein>
    <submittedName>
        <fullName evidence="1">Methyltransferase</fullName>
    </submittedName>
</protein>
<gene>
    <name evidence="1" type="ORF">F6B40_04935</name>
</gene>
<evidence type="ECO:0000313" key="2">
    <source>
        <dbReference type="Proteomes" id="UP000326838"/>
    </source>
</evidence>
<keyword evidence="1" id="KW-0489">Methyltransferase</keyword>
<dbReference type="AlphaFoldDB" id="A0A5N0TIR8"/>
<dbReference type="Proteomes" id="UP000326838">
    <property type="component" value="Unassembled WGS sequence"/>
</dbReference>
<sequence>MMSTSEGLWVAYGQSGVVGTIRKEAGEYVVTIADAAESLGRYPTMDIAKGALHSHLTPGADWPEFRQH</sequence>
<keyword evidence="1" id="KW-0808">Transferase</keyword>
<accession>A0A5N0TIR8</accession>
<proteinExistence type="predicted"/>
<reference evidence="2" key="1">
    <citation type="submission" date="2019-09" db="EMBL/GenBank/DDBJ databases">
        <title>Mumia zhuanghuii sp. nov. isolated from the intestinal contents of plateau pika (Ochotona curzoniae) in the Qinghai-Tibet plateau of China.</title>
        <authorList>
            <person name="Tian Z."/>
        </authorList>
    </citation>
    <scope>NUCLEOTIDE SEQUENCE [LARGE SCALE GENOMIC DNA]</scope>
    <source>
        <strain evidence="2">L-033</strain>
    </source>
</reference>
<organism evidence="1 2">
    <name type="scientific">Microbacterium caowuchunii</name>
    <dbReference type="NCBI Taxonomy" id="2614638"/>
    <lineage>
        <taxon>Bacteria</taxon>
        <taxon>Bacillati</taxon>
        <taxon>Actinomycetota</taxon>
        <taxon>Actinomycetes</taxon>
        <taxon>Micrococcales</taxon>
        <taxon>Microbacteriaceae</taxon>
        <taxon>Microbacterium</taxon>
    </lineage>
</organism>
<evidence type="ECO:0000313" key="1">
    <source>
        <dbReference type="EMBL" id="KAA9135025.1"/>
    </source>
</evidence>
<keyword evidence="2" id="KW-1185">Reference proteome</keyword>
<comment type="caution">
    <text evidence="1">The sequence shown here is derived from an EMBL/GenBank/DDBJ whole genome shotgun (WGS) entry which is preliminary data.</text>
</comment>
<dbReference type="GO" id="GO:0008168">
    <property type="term" value="F:methyltransferase activity"/>
    <property type="evidence" value="ECO:0007669"/>
    <property type="project" value="UniProtKB-KW"/>
</dbReference>
<dbReference type="EMBL" id="VYUY01000006">
    <property type="protein sequence ID" value="KAA9135025.1"/>
    <property type="molecule type" value="Genomic_DNA"/>
</dbReference>